<evidence type="ECO:0000256" key="2">
    <source>
        <dbReference type="ARBA" id="ARBA00022771"/>
    </source>
</evidence>
<dbReference type="AlphaFoldDB" id="A0A9R1X393"/>
<dbReference type="PANTHER" id="PTHR13793:SF92">
    <property type="entry name" value="HISTONE-LYSINE N-METHYLTRANSFERASE ATX3"/>
    <property type="match status" value="1"/>
</dbReference>
<organism evidence="5 6">
    <name type="scientific">Lactuca sativa</name>
    <name type="common">Garden lettuce</name>
    <dbReference type="NCBI Taxonomy" id="4236"/>
    <lineage>
        <taxon>Eukaryota</taxon>
        <taxon>Viridiplantae</taxon>
        <taxon>Streptophyta</taxon>
        <taxon>Embryophyta</taxon>
        <taxon>Tracheophyta</taxon>
        <taxon>Spermatophyta</taxon>
        <taxon>Magnoliopsida</taxon>
        <taxon>eudicotyledons</taxon>
        <taxon>Gunneridae</taxon>
        <taxon>Pentapetalae</taxon>
        <taxon>asterids</taxon>
        <taxon>campanulids</taxon>
        <taxon>Asterales</taxon>
        <taxon>Asteraceae</taxon>
        <taxon>Cichorioideae</taxon>
        <taxon>Cichorieae</taxon>
        <taxon>Lactucinae</taxon>
        <taxon>Lactuca</taxon>
    </lineage>
</organism>
<dbReference type="Proteomes" id="UP000235145">
    <property type="component" value="Unassembled WGS sequence"/>
</dbReference>
<dbReference type="InterPro" id="IPR019787">
    <property type="entry name" value="Znf_PHD-finger"/>
</dbReference>
<dbReference type="Gene3D" id="3.30.40.10">
    <property type="entry name" value="Zinc/RING finger domain, C3HC4 (zinc finger)"/>
    <property type="match status" value="1"/>
</dbReference>
<accession>A0A9R1X393</accession>
<dbReference type="InterPro" id="IPR050701">
    <property type="entry name" value="Histone_Mod_Regulator"/>
</dbReference>
<dbReference type="Pfam" id="PF13831">
    <property type="entry name" value="PHD_2"/>
    <property type="match status" value="1"/>
</dbReference>
<dbReference type="InterPro" id="IPR011011">
    <property type="entry name" value="Znf_FYVE_PHD"/>
</dbReference>
<sequence length="112" mass="12860">MLICKNEITDKYEAVNAKWTSERCAICRWDEDYDVNKFIICNKCAIDVHQECYGVRDIHDFTSWGCRAFETPQVERDCCLCPIKGGALKPTDIEFLGSCDLCMVPARGFFCK</sequence>
<keyword evidence="3" id="KW-0862">Zinc</keyword>
<comment type="caution">
    <text evidence="5">The sequence shown here is derived from an EMBL/GenBank/DDBJ whole genome shotgun (WGS) entry which is preliminary data.</text>
</comment>
<feature type="domain" description="PHD-type" evidence="4">
    <location>
        <begin position="36"/>
        <end position="67"/>
    </location>
</feature>
<evidence type="ECO:0000313" key="5">
    <source>
        <dbReference type="EMBL" id="KAJ0196779.1"/>
    </source>
</evidence>
<name>A0A9R1X393_LACSA</name>
<dbReference type="PANTHER" id="PTHR13793">
    <property type="entry name" value="PHD FINGER PROTEINS"/>
    <property type="match status" value="1"/>
</dbReference>
<dbReference type="InterPro" id="IPR013083">
    <property type="entry name" value="Znf_RING/FYVE/PHD"/>
</dbReference>
<evidence type="ECO:0000256" key="3">
    <source>
        <dbReference type="ARBA" id="ARBA00022833"/>
    </source>
</evidence>
<keyword evidence="6" id="KW-1185">Reference proteome</keyword>
<keyword evidence="2" id="KW-0863">Zinc-finger</keyword>
<dbReference type="GO" id="GO:0008270">
    <property type="term" value="F:zinc ion binding"/>
    <property type="evidence" value="ECO:0007669"/>
    <property type="project" value="UniProtKB-KW"/>
</dbReference>
<reference evidence="5 6" key="1">
    <citation type="journal article" date="2017" name="Nat. Commun.">
        <title>Genome assembly with in vitro proximity ligation data and whole-genome triplication in lettuce.</title>
        <authorList>
            <person name="Reyes-Chin-Wo S."/>
            <person name="Wang Z."/>
            <person name="Yang X."/>
            <person name="Kozik A."/>
            <person name="Arikit S."/>
            <person name="Song C."/>
            <person name="Xia L."/>
            <person name="Froenicke L."/>
            <person name="Lavelle D.O."/>
            <person name="Truco M.J."/>
            <person name="Xia R."/>
            <person name="Zhu S."/>
            <person name="Xu C."/>
            <person name="Xu H."/>
            <person name="Xu X."/>
            <person name="Cox K."/>
            <person name="Korf I."/>
            <person name="Meyers B.C."/>
            <person name="Michelmore R.W."/>
        </authorList>
    </citation>
    <scope>NUCLEOTIDE SEQUENCE [LARGE SCALE GENOMIC DNA]</scope>
    <source>
        <strain evidence="6">cv. Salinas</strain>
        <tissue evidence="5">Seedlings</tissue>
    </source>
</reference>
<evidence type="ECO:0000313" key="6">
    <source>
        <dbReference type="Proteomes" id="UP000235145"/>
    </source>
</evidence>
<dbReference type="SUPFAM" id="SSF57903">
    <property type="entry name" value="FYVE/PHD zinc finger"/>
    <property type="match status" value="1"/>
</dbReference>
<gene>
    <name evidence="5" type="ORF">LSAT_V11C700342950</name>
</gene>
<evidence type="ECO:0000259" key="4">
    <source>
        <dbReference type="Pfam" id="PF13831"/>
    </source>
</evidence>
<keyword evidence="1" id="KW-0479">Metal-binding</keyword>
<dbReference type="EMBL" id="NBSK02000007">
    <property type="protein sequence ID" value="KAJ0196779.1"/>
    <property type="molecule type" value="Genomic_DNA"/>
</dbReference>
<protein>
    <recommendedName>
        <fullName evidence="4">PHD-type domain-containing protein</fullName>
    </recommendedName>
</protein>
<evidence type="ECO:0000256" key="1">
    <source>
        <dbReference type="ARBA" id="ARBA00022723"/>
    </source>
</evidence>
<proteinExistence type="predicted"/>